<dbReference type="OrthoDB" id="7029244at2"/>
<evidence type="ECO:0008006" key="3">
    <source>
        <dbReference type="Google" id="ProtNLM"/>
    </source>
</evidence>
<gene>
    <name evidence="1" type="ORF">B723_08500</name>
</gene>
<dbReference type="AlphaFoldDB" id="A0A0K1QLU2"/>
<sequence>MDEQPQQPDSTTAVSTLSVLGRTFLSADDAACYAHERVGRRRNRGYYGYILQRDDQRYVITEPAEQLASSSTHHERVPDNHVLHSRFYAHPALSTLDAHAAADLEWSVEDAATSLLMFSVKALRNSLATDLSAYLSGAEDSLIRFTPDSSRSQALLKQLGTSQSPGKLALDLEKGVVKPEQLVTEAAAAGDLQVIISNGRWRPRGKVTEHFVPGPWERNVPERVSLGAVFQSADAAALDRYARNTGQRDEGQTWFGFILKHRDKEEYVASELVPVSYPRDKLFLERSVFRRSPTSGDYVYPESFAPHSYFYSRQRVNHERDAPRRWLAEHFIVPKDLWVAVYNAKKRPVFGERIPALLYVSTPDGALLKYEPRPDTPLFDNDVPNMGLEAIQNNLAKGVSSATDFVATVARNDALHVLRTSVCWDRKGLVGANWAPSQNVQRRSLGPVFLTADDAAVHARSQVPAGTPRAFGGLILQRSDGRFVATDPADIPQEDFDIKWIFADAAIELGQFPTDCTIVARYRSRVLRALPVLLSDVDKELYRNMLSVDTVYTAFMRRTQALDEYLFAPDGSIIRYRIGTWERIRADLGIAISLSGKPARDLDATWIKDQIHAGTLTPTAWVKKLVNCGYLKVVAGSRLWGPAREVTEFEPYQTIPQTTGYPRALVEPAYTAVCIQEQDAARLAHEQAGSRSLPGFGFILRNARDGSFLATLPVSVRNSRLAYDRVFPGVLPYRYVDSGLILCAVATPPGLPDDDYRHFFSPMEVSLARDSVRTSHGYRPIYFSCGDGALLRLELAPFDPVVSRDKYGQVQVRDNPFATTAQAQRDQDDINRGSLKLTDYIRRMAAAGKLEVLLTSAYWSRAGEVGQDWFAGMPFVSVEARWANTSSLPFGPMFHHPDDAARYAQFRAEHFNRGLACTSAILAKPDTFSYVGMQPLAGTSHPDAAIRLIFRTANDLSTAPDTRLPRLPDGYTWMASHQIDQSGKVQAGSDADVENYASPESIHSHTQVVKNKGFDITAFYYSSRDGALLKYVPTYSIAEQALLNVMLVQPPNDRWTTVMSFEAFISRLADTSHLEVLRAAGYWRQPGRLGADWKDVRQQFPDVSVQYPRDEL</sequence>
<name>A0A0K1QLU2_PSEFL</name>
<protein>
    <recommendedName>
        <fullName evidence="3">DUF4329 domain-containing protein</fullName>
    </recommendedName>
</protein>
<dbReference type="RefSeq" id="WP_031318331.1">
    <property type="nucleotide sequence ID" value="NZ_CP010945.1"/>
</dbReference>
<evidence type="ECO:0000313" key="1">
    <source>
        <dbReference type="EMBL" id="AKV06435.1"/>
    </source>
</evidence>
<organism evidence="1 2">
    <name type="scientific">Pseudomonas fluorescens NCIMB 11764</name>
    <dbReference type="NCBI Taxonomy" id="1221522"/>
    <lineage>
        <taxon>Bacteria</taxon>
        <taxon>Pseudomonadati</taxon>
        <taxon>Pseudomonadota</taxon>
        <taxon>Gammaproteobacteria</taxon>
        <taxon>Pseudomonadales</taxon>
        <taxon>Pseudomonadaceae</taxon>
        <taxon>Pseudomonas</taxon>
    </lineage>
</organism>
<proteinExistence type="predicted"/>
<evidence type="ECO:0000313" key="2">
    <source>
        <dbReference type="Proteomes" id="UP000017175"/>
    </source>
</evidence>
<dbReference type="EMBL" id="CP010945">
    <property type="protein sequence ID" value="AKV06435.1"/>
    <property type="molecule type" value="Genomic_DNA"/>
</dbReference>
<reference evidence="1 2" key="1">
    <citation type="journal article" date="2012" name="J. Bacteriol.">
        <title>Draft genome sequence of the cyanide-utilizing bacterium Pseudomonas fluorescens strain NCIMB 11764.</title>
        <authorList>
            <person name="Vilo C.A."/>
            <person name="Benedik M.J."/>
            <person name="Kunz D.A."/>
            <person name="Dong Q."/>
        </authorList>
    </citation>
    <scope>NUCLEOTIDE SEQUENCE [LARGE SCALE GENOMIC DNA]</scope>
    <source>
        <strain evidence="1 2">NCIMB 11764</strain>
    </source>
</reference>
<accession>A0A0K1QLU2</accession>
<dbReference type="Proteomes" id="UP000017175">
    <property type="component" value="Chromosome"/>
</dbReference>